<feature type="domain" description="Peptidoglycan O-acetylesterase N-terminal" evidence="2">
    <location>
        <begin position="134"/>
        <end position="245"/>
    </location>
</feature>
<evidence type="ECO:0000259" key="1">
    <source>
        <dbReference type="Pfam" id="PF13472"/>
    </source>
</evidence>
<dbReference type="Proteomes" id="UP000256695">
    <property type="component" value="Unassembled WGS sequence"/>
</dbReference>
<name>A0A3D8J8D9_9HELI</name>
<dbReference type="SUPFAM" id="SSF52266">
    <property type="entry name" value="SGNH hydrolase"/>
    <property type="match status" value="1"/>
</dbReference>
<protein>
    <submittedName>
        <fullName evidence="3">Uncharacterized protein</fullName>
    </submittedName>
</protein>
<gene>
    <name evidence="3" type="ORF">CQA57_05005</name>
</gene>
<organism evidence="3 4">
    <name type="scientific">Helicobacter anseris</name>
    <dbReference type="NCBI Taxonomy" id="375926"/>
    <lineage>
        <taxon>Bacteria</taxon>
        <taxon>Pseudomonadati</taxon>
        <taxon>Campylobacterota</taxon>
        <taxon>Epsilonproteobacteria</taxon>
        <taxon>Campylobacterales</taxon>
        <taxon>Helicobacteraceae</taxon>
        <taxon>Helicobacter</taxon>
    </lineage>
</organism>
<dbReference type="Pfam" id="PF22753">
    <property type="entry name" value="Ape1_N"/>
    <property type="match status" value="1"/>
</dbReference>
<reference evidence="3 4" key="1">
    <citation type="submission" date="2018-04" db="EMBL/GenBank/DDBJ databases">
        <title>Novel Campyloabacter and Helicobacter Species and Strains.</title>
        <authorList>
            <person name="Mannion A.J."/>
            <person name="Shen Z."/>
            <person name="Fox J.G."/>
        </authorList>
    </citation>
    <scope>NUCLEOTIDE SEQUENCE [LARGE SCALE GENOMIC DNA]</scope>
    <source>
        <strain evidence="3 4">MIT 04-9362</strain>
    </source>
</reference>
<dbReference type="Gene3D" id="2.60.120.1360">
    <property type="match status" value="1"/>
</dbReference>
<dbReference type="InterPro" id="IPR036514">
    <property type="entry name" value="SGNH_hydro_sf"/>
</dbReference>
<keyword evidence="4" id="KW-1185">Reference proteome</keyword>
<evidence type="ECO:0000313" key="4">
    <source>
        <dbReference type="Proteomes" id="UP000256695"/>
    </source>
</evidence>
<dbReference type="InterPro" id="IPR051532">
    <property type="entry name" value="Ester_Hydrolysis_Enzymes"/>
</dbReference>
<dbReference type="EMBL" id="NXLX01000010">
    <property type="protein sequence ID" value="RDU73540.1"/>
    <property type="molecule type" value="Genomic_DNA"/>
</dbReference>
<dbReference type="InterPro" id="IPR055041">
    <property type="entry name" value="Ape1_N"/>
</dbReference>
<comment type="caution">
    <text evidence="3">The sequence shown here is derived from an EMBL/GenBank/DDBJ whole genome shotgun (WGS) entry which is preliminary data.</text>
</comment>
<proteinExistence type="predicted"/>
<dbReference type="PANTHER" id="PTHR30383">
    <property type="entry name" value="THIOESTERASE 1/PROTEASE 1/LYSOPHOSPHOLIPASE L1"/>
    <property type="match status" value="1"/>
</dbReference>
<dbReference type="AlphaFoldDB" id="A0A3D8J8D9"/>
<dbReference type="OrthoDB" id="5318134at2"/>
<dbReference type="Gene3D" id="3.40.50.1110">
    <property type="entry name" value="SGNH hydrolase"/>
    <property type="match status" value="1"/>
</dbReference>
<dbReference type="Pfam" id="PF13472">
    <property type="entry name" value="Lipase_GDSL_2"/>
    <property type="match status" value="1"/>
</dbReference>
<feature type="domain" description="SGNH hydrolase-type esterase" evidence="1">
    <location>
        <begin position="268"/>
        <end position="417"/>
    </location>
</feature>
<dbReference type="GO" id="GO:0016788">
    <property type="term" value="F:hydrolase activity, acting on ester bonds"/>
    <property type="evidence" value="ECO:0007669"/>
    <property type="project" value="UniProtKB-ARBA"/>
</dbReference>
<evidence type="ECO:0000259" key="2">
    <source>
        <dbReference type="Pfam" id="PF22753"/>
    </source>
</evidence>
<sequence length="434" mass="51133">MMESTSLQLVQDCFQIYSCKKLKLFTMKQKNKRIIQCLKEVIMNRLFLLFFFPFLIYCKQVSLFEQNLEKYETKYIKMLKKAEIYNFNSQNLDLLRQKILLKKDLRIKIFGDSHIAADIFSSELRNIIFKPNAIGFVYPIFPNYHRNILTKIESKHFEVLNSLRNPYINYPMGGVIARAKNTQALITLDLLLENKKFIVRFVVKTPNELATFEVIDSNYKKIHLSSKNPETWYLSKEYELQFPITIKSLMRNGMLGGYFIYNKEDNNIIDHMGINGARSDLWLKWNQDIFDQELQAIQYDLVILSYGSNDAISEKFEYDTFMHNYKVLIRKIRKYNPNTTILLIGPPTVVAKNKSKNYEITPNFLQVKNAIKELAKSENTLFFDLDEFIEKTGKKQKWIEEKLSKKDVHLTPLGYRISANAVYKALLNTLKIKE</sequence>
<dbReference type="InterPro" id="IPR013830">
    <property type="entry name" value="SGNH_hydro"/>
</dbReference>
<accession>A0A3D8J8D9</accession>
<evidence type="ECO:0000313" key="3">
    <source>
        <dbReference type="EMBL" id="RDU73540.1"/>
    </source>
</evidence>